<dbReference type="GO" id="GO:0005743">
    <property type="term" value="C:mitochondrial inner membrane"/>
    <property type="evidence" value="ECO:0007669"/>
    <property type="project" value="UniProtKB-SubCell"/>
</dbReference>
<feature type="domain" description="ABC transporter" evidence="15">
    <location>
        <begin position="447"/>
        <end position="683"/>
    </location>
</feature>
<evidence type="ECO:0000313" key="17">
    <source>
        <dbReference type="EMBL" id="TFK49716.1"/>
    </source>
</evidence>
<dbReference type="PANTHER" id="PTHR24221:SF402">
    <property type="entry name" value="IRON-SULFUR CLUSTERS TRANSPORTER ABCB7, MITOCHONDRIAL"/>
    <property type="match status" value="1"/>
</dbReference>
<keyword evidence="3" id="KW-0813">Transport</keyword>
<evidence type="ECO:0000313" key="18">
    <source>
        <dbReference type="Proteomes" id="UP000305948"/>
    </source>
</evidence>
<evidence type="ECO:0000256" key="7">
    <source>
        <dbReference type="ARBA" id="ARBA00022840"/>
    </source>
</evidence>
<gene>
    <name evidence="17" type="ORF">OE88DRAFT_1809427</name>
</gene>
<evidence type="ECO:0000259" key="15">
    <source>
        <dbReference type="PROSITE" id="PS50893"/>
    </source>
</evidence>
<dbReference type="FunFam" id="3.40.50.300:FF:000186">
    <property type="entry name" value="ATP-binding cassette sub-family B member 7, mitochondrial"/>
    <property type="match status" value="1"/>
</dbReference>
<evidence type="ECO:0000256" key="8">
    <source>
        <dbReference type="ARBA" id="ARBA00022967"/>
    </source>
</evidence>
<dbReference type="GO" id="GO:0140359">
    <property type="term" value="F:ABC-type transporter activity"/>
    <property type="evidence" value="ECO:0007669"/>
    <property type="project" value="InterPro"/>
</dbReference>
<evidence type="ECO:0000256" key="11">
    <source>
        <dbReference type="ARBA" id="ARBA00024363"/>
    </source>
</evidence>
<comment type="similarity">
    <text evidence="11">Belongs to the ABC transporter superfamily. ABCB family. Heavy Metal importer (TC 3.A.1.210) subfamily.</text>
</comment>
<keyword evidence="4" id="KW-0812">Transmembrane</keyword>
<evidence type="ECO:0000256" key="10">
    <source>
        <dbReference type="ARBA" id="ARBA00023136"/>
    </source>
</evidence>
<dbReference type="PROSITE" id="PS50929">
    <property type="entry name" value="ABC_TM1F"/>
    <property type="match status" value="1"/>
</dbReference>
<dbReference type="Proteomes" id="UP000305948">
    <property type="component" value="Unassembled WGS sequence"/>
</dbReference>
<dbReference type="GO" id="GO:0006879">
    <property type="term" value="P:intracellular iron ion homeostasis"/>
    <property type="evidence" value="ECO:0007669"/>
    <property type="project" value="TreeGrafter"/>
</dbReference>
<dbReference type="Pfam" id="PF00664">
    <property type="entry name" value="ABC_membrane"/>
    <property type="match status" value="1"/>
</dbReference>
<keyword evidence="6" id="KW-0999">Mitochondrion inner membrane</keyword>
<dbReference type="InterPro" id="IPR003593">
    <property type="entry name" value="AAA+_ATPase"/>
</dbReference>
<dbReference type="InterPro" id="IPR039421">
    <property type="entry name" value="Type_1_exporter"/>
</dbReference>
<dbReference type="InterPro" id="IPR003439">
    <property type="entry name" value="ABC_transporter-like_ATP-bd"/>
</dbReference>
<dbReference type="GO" id="GO:0005524">
    <property type="term" value="F:ATP binding"/>
    <property type="evidence" value="ECO:0007669"/>
    <property type="project" value="UniProtKB-KW"/>
</dbReference>
<evidence type="ECO:0000256" key="5">
    <source>
        <dbReference type="ARBA" id="ARBA00022741"/>
    </source>
</evidence>
<protein>
    <recommendedName>
        <fullName evidence="12">Iron-sulfur clusters transporter ATM1, mitochondrial</fullName>
    </recommendedName>
    <alternativeName>
        <fullName evidence="13">Iron-sulfur clusters transporter atm1, mitochondrial</fullName>
    </alternativeName>
</protein>
<evidence type="ECO:0000256" key="12">
    <source>
        <dbReference type="ARBA" id="ARBA00039906"/>
    </source>
</evidence>
<dbReference type="CDD" id="cd03253">
    <property type="entry name" value="ABCC_ATM1_transporter"/>
    <property type="match status" value="1"/>
</dbReference>
<comment type="subunit">
    <text evidence="2">Homodimer.</text>
</comment>
<reference evidence="17 18" key="1">
    <citation type="journal article" date="2019" name="Nat. Ecol. Evol.">
        <title>Megaphylogeny resolves global patterns of mushroom evolution.</title>
        <authorList>
            <person name="Varga T."/>
            <person name="Krizsan K."/>
            <person name="Foldi C."/>
            <person name="Dima B."/>
            <person name="Sanchez-Garcia M."/>
            <person name="Sanchez-Ramirez S."/>
            <person name="Szollosi G.J."/>
            <person name="Szarkandi J.G."/>
            <person name="Papp V."/>
            <person name="Albert L."/>
            <person name="Andreopoulos W."/>
            <person name="Angelini C."/>
            <person name="Antonin V."/>
            <person name="Barry K.W."/>
            <person name="Bougher N.L."/>
            <person name="Buchanan P."/>
            <person name="Buyck B."/>
            <person name="Bense V."/>
            <person name="Catcheside P."/>
            <person name="Chovatia M."/>
            <person name="Cooper J."/>
            <person name="Damon W."/>
            <person name="Desjardin D."/>
            <person name="Finy P."/>
            <person name="Geml J."/>
            <person name="Haridas S."/>
            <person name="Hughes K."/>
            <person name="Justo A."/>
            <person name="Karasinski D."/>
            <person name="Kautmanova I."/>
            <person name="Kiss B."/>
            <person name="Kocsube S."/>
            <person name="Kotiranta H."/>
            <person name="LaButti K.M."/>
            <person name="Lechner B.E."/>
            <person name="Liimatainen K."/>
            <person name="Lipzen A."/>
            <person name="Lukacs Z."/>
            <person name="Mihaltcheva S."/>
            <person name="Morgado L.N."/>
            <person name="Niskanen T."/>
            <person name="Noordeloos M.E."/>
            <person name="Ohm R.A."/>
            <person name="Ortiz-Santana B."/>
            <person name="Ovrebo C."/>
            <person name="Racz N."/>
            <person name="Riley R."/>
            <person name="Savchenko A."/>
            <person name="Shiryaev A."/>
            <person name="Soop K."/>
            <person name="Spirin V."/>
            <person name="Szebenyi C."/>
            <person name="Tomsovsky M."/>
            <person name="Tulloss R.E."/>
            <person name="Uehling J."/>
            <person name="Grigoriev I.V."/>
            <person name="Vagvolgyi C."/>
            <person name="Papp T."/>
            <person name="Martin F.M."/>
            <person name="Miettinen O."/>
            <person name="Hibbett D.S."/>
            <person name="Nagy L.G."/>
        </authorList>
    </citation>
    <scope>NUCLEOTIDE SEQUENCE [LARGE SCALE GENOMIC DNA]</scope>
    <source>
        <strain evidence="17 18">OMC1185</strain>
    </source>
</reference>
<dbReference type="PROSITE" id="PS50893">
    <property type="entry name" value="ABC_TRANSPORTER_2"/>
    <property type="match status" value="1"/>
</dbReference>
<dbReference type="Gene3D" id="1.20.1560.10">
    <property type="entry name" value="ABC transporter type 1, transmembrane domain"/>
    <property type="match status" value="1"/>
</dbReference>
<dbReference type="InterPro" id="IPR011527">
    <property type="entry name" value="ABC1_TM_dom"/>
</dbReference>
<dbReference type="Pfam" id="PF00005">
    <property type="entry name" value="ABC_tran"/>
    <property type="match status" value="1"/>
</dbReference>
<keyword evidence="18" id="KW-1185">Reference proteome</keyword>
<dbReference type="SUPFAM" id="SSF90123">
    <property type="entry name" value="ABC transporter transmembrane region"/>
    <property type="match status" value="1"/>
</dbReference>
<evidence type="ECO:0000256" key="6">
    <source>
        <dbReference type="ARBA" id="ARBA00022792"/>
    </source>
</evidence>
<evidence type="ECO:0000256" key="2">
    <source>
        <dbReference type="ARBA" id="ARBA00011738"/>
    </source>
</evidence>
<evidence type="ECO:0000256" key="1">
    <source>
        <dbReference type="ARBA" id="ARBA00004448"/>
    </source>
</evidence>
<dbReference type="InterPro" id="IPR027417">
    <property type="entry name" value="P-loop_NTPase"/>
</dbReference>
<dbReference type="Gene3D" id="3.40.50.300">
    <property type="entry name" value="P-loop containing nucleotide triphosphate hydrolases"/>
    <property type="match status" value="1"/>
</dbReference>
<dbReference type="PANTHER" id="PTHR24221">
    <property type="entry name" value="ATP-BINDING CASSETTE SUB-FAMILY B"/>
    <property type="match status" value="1"/>
</dbReference>
<name>A0A5C3MZS0_9AGAM</name>
<keyword evidence="8" id="KW-1278">Translocase</keyword>
<dbReference type="AlphaFoldDB" id="A0A5C3MZS0"/>
<dbReference type="SMART" id="SM00382">
    <property type="entry name" value="AAA"/>
    <property type="match status" value="1"/>
</dbReference>
<keyword evidence="17" id="KW-0378">Hydrolase</keyword>
<keyword evidence="9" id="KW-1133">Transmembrane helix</keyword>
<dbReference type="CDD" id="cd18582">
    <property type="entry name" value="ABC_6TM_ATM1_ABCB7"/>
    <property type="match status" value="1"/>
</dbReference>
<dbReference type="PROSITE" id="PS00211">
    <property type="entry name" value="ABC_TRANSPORTER_1"/>
    <property type="match status" value="1"/>
</dbReference>
<dbReference type="GO" id="GO:0140466">
    <property type="term" value="P:iron-sulfur cluster export from the mitochondrion"/>
    <property type="evidence" value="ECO:0007669"/>
    <property type="project" value="UniProtKB-ARBA"/>
</dbReference>
<accession>A0A5C3MZS0</accession>
<proteinExistence type="inferred from homology"/>
<evidence type="ECO:0000259" key="16">
    <source>
        <dbReference type="PROSITE" id="PS50929"/>
    </source>
</evidence>
<comment type="subcellular location">
    <subcellularLocation>
        <location evidence="1">Mitochondrion inner membrane</location>
        <topology evidence="1">Multi-pass membrane protein</topology>
    </subcellularLocation>
</comment>
<feature type="region of interest" description="Disordered" evidence="14">
    <location>
        <begin position="57"/>
        <end position="97"/>
    </location>
</feature>
<dbReference type="OrthoDB" id="6500128at2759"/>
<evidence type="ECO:0000256" key="13">
    <source>
        <dbReference type="ARBA" id="ARBA00040792"/>
    </source>
</evidence>
<dbReference type="EMBL" id="ML213515">
    <property type="protein sequence ID" value="TFK49716.1"/>
    <property type="molecule type" value="Genomic_DNA"/>
</dbReference>
<evidence type="ECO:0000256" key="4">
    <source>
        <dbReference type="ARBA" id="ARBA00022692"/>
    </source>
</evidence>
<evidence type="ECO:0000256" key="14">
    <source>
        <dbReference type="SAM" id="MobiDB-lite"/>
    </source>
</evidence>
<dbReference type="SUPFAM" id="SSF52540">
    <property type="entry name" value="P-loop containing nucleoside triphosphate hydrolases"/>
    <property type="match status" value="1"/>
</dbReference>
<feature type="domain" description="ABC transmembrane type-1" evidence="16">
    <location>
        <begin position="125"/>
        <end position="413"/>
    </location>
</feature>
<keyword evidence="6" id="KW-0496">Mitochondrion</keyword>
<keyword evidence="5" id="KW-0547">Nucleotide-binding</keyword>
<evidence type="ECO:0000256" key="9">
    <source>
        <dbReference type="ARBA" id="ARBA00022989"/>
    </source>
</evidence>
<dbReference type="FunFam" id="1.20.1560.10:FF:000004">
    <property type="entry name" value="ATP-binding cassette sub-family B member 7"/>
    <property type="match status" value="1"/>
</dbReference>
<keyword evidence="7" id="KW-0067">ATP-binding</keyword>
<dbReference type="GO" id="GO:0016887">
    <property type="term" value="F:ATP hydrolysis activity"/>
    <property type="evidence" value="ECO:0007669"/>
    <property type="project" value="InterPro"/>
</dbReference>
<dbReference type="InterPro" id="IPR017871">
    <property type="entry name" value="ABC_transporter-like_CS"/>
</dbReference>
<keyword evidence="10" id="KW-0472">Membrane</keyword>
<dbReference type="STRING" id="5364.A0A5C3MZS0"/>
<sequence length="700" mass="77811">MTLLLRASLRRPPVWGLALQSRTFSSCSVREIQLRACIDSKRVRNLGLPSSCLQRLYQTSSPTSKPPQEPNEQVKQPAKDAAADSVSNAQHPTNKEQRRTDWNIIKQLAVNIWPPNDWSVRGRVLFGLGLLVGGKLLNVQVPILFKNIIDALNLDITASSTVWVVCGSLVLGYGAARIGATLFGELLNAVFASVGQAAVRKVARETFEHLLNLDLKFHLSRQTGGLTRAIDRGTKGITFILQAVIFRIVPTALEISLVCGILSYKFGWDFAAITAVTMAAYTWFTVRTTSWRTRFRREANQADNKAATVAVDSLINYEAVKHFNNENYEISQYDTHLSAYEKASIKISTSLAYLNSGQNIIFSSALTAMMFLAAQGVMNGTMTVGDLVMANQLVFQLSLPLNFLGTIYREMRQSLLDMETLFNLTSQNQPPKDAPSAKPLDFRGGSIRFENVNFGYHPDRPIFRNLSFTVPAGKRVAIVGPSGCGKSTVFRLLFRFYDPASGRIFLDDQEIRSVTIESLRKAIGVVPQDTPLFHADIMHNVRYGRLDASDEEVVEAARKARVHETVASLPEGYGTKVGERGLMISGGEKQRLAIARVLLKDPPILFFDEATSALDAHTENEIMRSIDSTLLDKQRTSIFIAHRLRTISDSDLIIVLKEGQVVEQGTHEQLLRQGGLYYRMWAEQASDTFVEEAEDTETSL</sequence>
<dbReference type="InterPro" id="IPR036640">
    <property type="entry name" value="ABC1_TM_sf"/>
</dbReference>
<organism evidence="17 18">
    <name type="scientific">Heliocybe sulcata</name>
    <dbReference type="NCBI Taxonomy" id="5364"/>
    <lineage>
        <taxon>Eukaryota</taxon>
        <taxon>Fungi</taxon>
        <taxon>Dikarya</taxon>
        <taxon>Basidiomycota</taxon>
        <taxon>Agaricomycotina</taxon>
        <taxon>Agaricomycetes</taxon>
        <taxon>Gloeophyllales</taxon>
        <taxon>Gloeophyllaceae</taxon>
        <taxon>Heliocybe</taxon>
    </lineage>
</organism>
<evidence type="ECO:0000256" key="3">
    <source>
        <dbReference type="ARBA" id="ARBA00022448"/>
    </source>
</evidence>